<feature type="compositionally biased region" description="Acidic residues" evidence="15">
    <location>
        <begin position="317"/>
        <end position="330"/>
    </location>
</feature>
<comment type="subcellular location">
    <subcellularLocation>
        <location evidence="1">Cell membrane</location>
        <topology evidence="1">Multi-pass membrane protein</topology>
    </subcellularLocation>
</comment>
<feature type="compositionally biased region" description="Low complexity" evidence="15">
    <location>
        <begin position="60"/>
        <end position="77"/>
    </location>
</feature>
<feature type="compositionally biased region" description="Low complexity" evidence="15">
    <location>
        <begin position="340"/>
        <end position="351"/>
    </location>
</feature>
<evidence type="ECO:0000256" key="6">
    <source>
        <dbReference type="ARBA" id="ARBA00022741"/>
    </source>
</evidence>
<comment type="function">
    <text evidence="13">Essential cell division protein that coordinates cell division and chromosome segregation. The N-terminus is involved in assembly of the cell-division machinery. The C-terminus functions as a DNA motor that moves dsDNA in an ATP-dependent manner towards the dif recombination site, which is located within the replication terminus region. Required for activation of the Xer recombinase, allowing activation of chromosome unlinking by recombination.</text>
</comment>
<dbReference type="Pfam" id="PF09397">
    <property type="entry name" value="FtsK_gamma"/>
    <property type="match status" value="1"/>
</dbReference>
<feature type="transmembrane region" description="Helical" evidence="16">
    <location>
        <begin position="227"/>
        <end position="245"/>
    </location>
</feature>
<protein>
    <submittedName>
        <fullName evidence="18">DNA translocase FtsK 4TM domain-containing protein</fullName>
    </submittedName>
</protein>
<reference evidence="18" key="1">
    <citation type="submission" date="2022-12" db="EMBL/GenBank/DDBJ databases">
        <authorList>
            <person name="Krivoruchko A.V."/>
            <person name="Elkin A."/>
        </authorList>
    </citation>
    <scope>NUCLEOTIDE SEQUENCE</scope>
    <source>
        <strain evidence="18">IEGM 1388</strain>
    </source>
</reference>
<evidence type="ECO:0000259" key="17">
    <source>
        <dbReference type="PROSITE" id="PS50901"/>
    </source>
</evidence>
<dbReference type="SUPFAM" id="SSF52540">
    <property type="entry name" value="P-loop containing nucleoside triphosphate hydrolases"/>
    <property type="match status" value="1"/>
</dbReference>
<dbReference type="Pfam" id="PF13491">
    <property type="entry name" value="FtsK_4TM"/>
    <property type="match status" value="1"/>
</dbReference>
<keyword evidence="11 16" id="KW-0472">Membrane</keyword>
<dbReference type="PROSITE" id="PS50901">
    <property type="entry name" value="FTSK"/>
    <property type="match status" value="1"/>
</dbReference>
<keyword evidence="12" id="KW-0131">Cell cycle</keyword>
<evidence type="ECO:0000256" key="9">
    <source>
        <dbReference type="ARBA" id="ARBA00022989"/>
    </source>
</evidence>
<dbReference type="Pfam" id="PF01580">
    <property type="entry name" value="FtsK_SpoIIIE"/>
    <property type="match status" value="1"/>
</dbReference>
<dbReference type="CDD" id="cd01127">
    <property type="entry name" value="TrwB_TraG_TraD_VirD4"/>
    <property type="match status" value="1"/>
</dbReference>
<dbReference type="Pfam" id="PF17854">
    <property type="entry name" value="FtsK_alpha"/>
    <property type="match status" value="1"/>
</dbReference>
<evidence type="ECO:0000256" key="7">
    <source>
        <dbReference type="ARBA" id="ARBA00022829"/>
    </source>
</evidence>
<dbReference type="InterPro" id="IPR050206">
    <property type="entry name" value="FtsK/SpoIIIE/SftA"/>
</dbReference>
<dbReference type="Gene3D" id="3.30.980.40">
    <property type="match status" value="1"/>
</dbReference>
<keyword evidence="3" id="KW-1003">Cell membrane</keyword>
<evidence type="ECO:0000256" key="3">
    <source>
        <dbReference type="ARBA" id="ARBA00022475"/>
    </source>
</evidence>
<evidence type="ECO:0000256" key="8">
    <source>
        <dbReference type="ARBA" id="ARBA00022840"/>
    </source>
</evidence>
<evidence type="ECO:0000256" key="16">
    <source>
        <dbReference type="SAM" id="Phobius"/>
    </source>
</evidence>
<keyword evidence="9 16" id="KW-1133">Transmembrane helix</keyword>
<evidence type="ECO:0000256" key="10">
    <source>
        <dbReference type="ARBA" id="ARBA00023125"/>
    </source>
</evidence>
<feature type="domain" description="FtsK" evidence="17">
    <location>
        <begin position="576"/>
        <end position="776"/>
    </location>
</feature>
<keyword evidence="4" id="KW-0132">Cell division</keyword>
<proteinExistence type="inferred from homology"/>
<feature type="compositionally biased region" description="Low complexity" evidence="15">
    <location>
        <begin position="387"/>
        <end position="402"/>
    </location>
</feature>
<feature type="compositionally biased region" description="Basic residues" evidence="15">
    <location>
        <begin position="24"/>
        <end position="35"/>
    </location>
</feature>
<keyword evidence="19" id="KW-1185">Reference proteome</keyword>
<comment type="similarity">
    <text evidence="2">Belongs to the FtsK/SpoIIIE/SftA family.</text>
</comment>
<feature type="compositionally biased region" description="Low complexity" evidence="15">
    <location>
        <begin position="1"/>
        <end position="23"/>
    </location>
</feature>
<evidence type="ECO:0000256" key="5">
    <source>
        <dbReference type="ARBA" id="ARBA00022692"/>
    </source>
</evidence>
<dbReference type="InterPro" id="IPR025199">
    <property type="entry name" value="FtsK_4TM"/>
</dbReference>
<keyword evidence="5 16" id="KW-0812">Transmembrane</keyword>
<keyword evidence="7" id="KW-0159">Chromosome partition</keyword>
<feature type="transmembrane region" description="Helical" evidence="16">
    <location>
        <begin position="190"/>
        <end position="215"/>
    </location>
</feature>
<dbReference type="EMBL" id="JAPWIE010000003">
    <property type="protein sequence ID" value="MCZ4550417.1"/>
    <property type="molecule type" value="Genomic_DNA"/>
</dbReference>
<feature type="compositionally biased region" description="Basic residues" evidence="15">
    <location>
        <begin position="47"/>
        <end position="59"/>
    </location>
</feature>
<evidence type="ECO:0000256" key="11">
    <source>
        <dbReference type="ARBA" id="ARBA00023136"/>
    </source>
</evidence>
<dbReference type="PANTHER" id="PTHR22683:SF41">
    <property type="entry name" value="DNA TRANSLOCASE FTSK"/>
    <property type="match status" value="1"/>
</dbReference>
<name>A0ABT4MXG3_GORRU</name>
<feature type="region of interest" description="Disordered" evidence="15">
    <location>
        <begin position="127"/>
        <end position="155"/>
    </location>
</feature>
<sequence>MATKSTARRSGASARSSAQATKAGAKKAASRKAAPKKATTATGPKKTAAKKSGVKKAAAKKSPSTRAATKKTAATPARPVRERRSVAKAVGNGVGAGWGMLAKGVGSVARVGSRDGDRDYDERIYDTGDGWDETGGDVGGDWDARSDGDHGPEHTQGRDGIALVLIAAAIVMIAAIWFDAGGPVGAFVDSATRAVLGSVAALVPVVLMVIGFALMRHAPNPRGRGRFIGAALLIGLPLPGLFHIFSGMPNDLDGRQGAGGFIGFAVGGPLTDGLTAWLSVPILLLCMAFGLLLLSGLTVRELTAVVGSYLGIGVDREWDDEEPDDDEDVDGGYADTAFGDPYDNYPPDDSPTAAGSEALRRPPRRRQASAVTASEALTEPIIDDDGPTAVTAAITTPPVGAKPVRKRPVPKPTPKPAADEDDDDLGGDHDALVVDRAVEGDYKLPPASLLIDGDPPKLGSAANDEMIDRISAVLEQFKIDAAVTGFTRGPTVTRYEVELGPGVKVEKITALQRNISYAAATDNVRLLAPIPGKSAVGIEVPNSDREMVRLADVLTASSTRKDKHPLVIGLGKDIEGDFVTANLAKMPHLLVAGSTGSGKSSFVNSMLVSLLTRATPDEVRMILIDPKMVELTPYEGIPHLITPIITQPKKAAAALAWLVEEMEQRYQDMKSSRVRHIDDFNAKVRSGEISTPLGSERVYKPYPYILAIVDELADLMMTAPRDVEDAIVRITQKARAAGIHLVLATQRPSVDVVTGLIKTNVPSRLAFATSSLTDSRVILDQPGAEKLIGMGDGLFLPMGASKPVRMQGAFITDEEIQAVVDFAKDQSEPDYTEGVTAKKVSDKKDIDSDIGNDLDDLLQAIELVVTSQFGSTSMLQRKLRVGFAKAGRLMDLMETRGVVGPSEGSKARDVLVKPEDLAGVIASITGGGSDTDGDPDD</sequence>
<dbReference type="SUPFAM" id="SSF46785">
    <property type="entry name" value="Winged helix' DNA-binding domain"/>
    <property type="match status" value="1"/>
</dbReference>
<dbReference type="RefSeq" id="WP_301571014.1">
    <property type="nucleotide sequence ID" value="NZ_JAPWIE010000003.1"/>
</dbReference>
<dbReference type="InterPro" id="IPR036388">
    <property type="entry name" value="WH-like_DNA-bd_sf"/>
</dbReference>
<keyword evidence="8 14" id="KW-0067">ATP-binding</keyword>
<dbReference type="InterPro" id="IPR027417">
    <property type="entry name" value="P-loop_NTPase"/>
</dbReference>
<keyword evidence="6 14" id="KW-0547">Nucleotide-binding</keyword>
<dbReference type="InterPro" id="IPR002543">
    <property type="entry name" value="FtsK_dom"/>
</dbReference>
<dbReference type="Gene3D" id="3.40.50.300">
    <property type="entry name" value="P-loop containing nucleotide triphosphate hydrolases"/>
    <property type="match status" value="1"/>
</dbReference>
<feature type="transmembrane region" description="Helical" evidence="16">
    <location>
        <begin position="274"/>
        <end position="294"/>
    </location>
</feature>
<dbReference type="PANTHER" id="PTHR22683">
    <property type="entry name" value="SPORULATION PROTEIN RELATED"/>
    <property type="match status" value="1"/>
</dbReference>
<feature type="region of interest" description="Disordered" evidence="15">
    <location>
        <begin position="1"/>
        <end position="85"/>
    </location>
</feature>
<comment type="caution">
    <text evidence="18">The sequence shown here is derived from an EMBL/GenBank/DDBJ whole genome shotgun (WGS) entry which is preliminary data.</text>
</comment>
<keyword evidence="10" id="KW-0238">DNA-binding</keyword>
<feature type="compositionally biased region" description="Low complexity" evidence="15">
    <location>
        <begin position="36"/>
        <end position="46"/>
    </location>
</feature>
<feature type="compositionally biased region" description="Basic and acidic residues" evidence="15">
    <location>
        <begin position="142"/>
        <end position="155"/>
    </location>
</feature>
<organism evidence="18 19">
    <name type="scientific">Gordonia rubripertincta</name>
    <name type="common">Rhodococcus corallinus</name>
    <dbReference type="NCBI Taxonomy" id="36822"/>
    <lineage>
        <taxon>Bacteria</taxon>
        <taxon>Bacillati</taxon>
        <taxon>Actinomycetota</taxon>
        <taxon>Actinomycetes</taxon>
        <taxon>Mycobacteriales</taxon>
        <taxon>Gordoniaceae</taxon>
        <taxon>Gordonia</taxon>
    </lineage>
</organism>
<accession>A0ABT4MXG3</accession>
<feature type="binding site" evidence="14">
    <location>
        <begin position="593"/>
        <end position="600"/>
    </location>
    <ligand>
        <name>ATP</name>
        <dbReference type="ChEBI" id="CHEBI:30616"/>
    </ligand>
</feature>
<evidence type="ECO:0000256" key="14">
    <source>
        <dbReference type="PROSITE-ProRule" id="PRU00289"/>
    </source>
</evidence>
<dbReference type="Proteomes" id="UP001067235">
    <property type="component" value="Unassembled WGS sequence"/>
</dbReference>
<evidence type="ECO:0000256" key="13">
    <source>
        <dbReference type="ARBA" id="ARBA00024986"/>
    </source>
</evidence>
<evidence type="ECO:0000256" key="4">
    <source>
        <dbReference type="ARBA" id="ARBA00022618"/>
    </source>
</evidence>
<evidence type="ECO:0000256" key="15">
    <source>
        <dbReference type="SAM" id="MobiDB-lite"/>
    </source>
</evidence>
<dbReference type="InterPro" id="IPR018541">
    <property type="entry name" value="Ftsk_gamma"/>
</dbReference>
<evidence type="ECO:0000256" key="1">
    <source>
        <dbReference type="ARBA" id="ARBA00004651"/>
    </source>
</evidence>
<feature type="region of interest" description="Disordered" evidence="15">
    <location>
        <begin position="316"/>
        <end position="428"/>
    </location>
</feature>
<dbReference type="SMART" id="SM00843">
    <property type="entry name" value="Ftsk_gamma"/>
    <property type="match status" value="1"/>
</dbReference>
<dbReference type="Gene3D" id="1.10.10.10">
    <property type="entry name" value="Winged helix-like DNA-binding domain superfamily/Winged helix DNA-binding domain"/>
    <property type="match status" value="1"/>
</dbReference>
<dbReference type="InterPro" id="IPR036390">
    <property type="entry name" value="WH_DNA-bd_sf"/>
</dbReference>
<evidence type="ECO:0000313" key="18">
    <source>
        <dbReference type="EMBL" id="MCZ4550417.1"/>
    </source>
</evidence>
<evidence type="ECO:0000256" key="2">
    <source>
        <dbReference type="ARBA" id="ARBA00006474"/>
    </source>
</evidence>
<gene>
    <name evidence="18" type="ORF">O4213_10525</name>
</gene>
<evidence type="ECO:0000313" key="19">
    <source>
        <dbReference type="Proteomes" id="UP001067235"/>
    </source>
</evidence>
<dbReference type="InterPro" id="IPR041027">
    <property type="entry name" value="FtsK_alpha"/>
</dbReference>
<evidence type="ECO:0000256" key="12">
    <source>
        <dbReference type="ARBA" id="ARBA00023306"/>
    </source>
</evidence>
<feature type="transmembrane region" description="Helical" evidence="16">
    <location>
        <begin position="160"/>
        <end position="178"/>
    </location>
</feature>